<dbReference type="EMBL" id="UINC01035698">
    <property type="protein sequence ID" value="SVB28517.1"/>
    <property type="molecule type" value="Genomic_DNA"/>
</dbReference>
<dbReference type="GO" id="GO:0022857">
    <property type="term" value="F:transmembrane transporter activity"/>
    <property type="evidence" value="ECO:0007669"/>
    <property type="project" value="InterPro"/>
</dbReference>
<proteinExistence type="predicted"/>
<evidence type="ECO:0000256" key="3">
    <source>
        <dbReference type="ARBA" id="ARBA00022475"/>
    </source>
</evidence>
<evidence type="ECO:0000256" key="2">
    <source>
        <dbReference type="ARBA" id="ARBA00022448"/>
    </source>
</evidence>
<dbReference type="AlphaFoldDB" id="A0A382CTB5"/>
<evidence type="ECO:0000256" key="4">
    <source>
        <dbReference type="ARBA" id="ARBA00022692"/>
    </source>
</evidence>
<dbReference type="PROSITE" id="PS50850">
    <property type="entry name" value="MFS"/>
    <property type="match status" value="1"/>
</dbReference>
<sequence length="146" mass="15567">MGTQMEALVMGWYVLTLTDNAFLVGLTWTARMSLNIFALFAGAIADRLPRNRILAAVEFIIAILGVVMIVLILSGHIQVWHIFGIAMAAGVVRVFQMPTAQALVADTLPQERIGNGAAFNSVGMNLAMLLGPLIGGILFKSNGPEG</sequence>
<reference evidence="9" key="1">
    <citation type="submission" date="2018-05" db="EMBL/GenBank/DDBJ databases">
        <authorList>
            <person name="Lanie J.A."/>
            <person name="Ng W.-L."/>
            <person name="Kazmierczak K.M."/>
            <person name="Andrzejewski T.M."/>
            <person name="Davidsen T.M."/>
            <person name="Wayne K.J."/>
            <person name="Tettelin H."/>
            <person name="Glass J.I."/>
            <person name="Rusch D."/>
            <person name="Podicherti R."/>
            <person name="Tsui H.-C.T."/>
            <person name="Winkler M.E."/>
        </authorList>
    </citation>
    <scope>NUCLEOTIDE SEQUENCE</scope>
</reference>
<dbReference type="PANTHER" id="PTHR23513">
    <property type="entry name" value="INTEGRAL MEMBRANE EFFLUX PROTEIN-RELATED"/>
    <property type="match status" value="1"/>
</dbReference>
<feature type="domain" description="Major facilitator superfamily (MFS) profile" evidence="8">
    <location>
        <begin position="1"/>
        <end position="146"/>
    </location>
</feature>
<evidence type="ECO:0000259" key="8">
    <source>
        <dbReference type="PROSITE" id="PS50850"/>
    </source>
</evidence>
<dbReference type="PANTHER" id="PTHR23513:SF11">
    <property type="entry name" value="STAPHYLOFERRIN A TRANSPORTER"/>
    <property type="match status" value="1"/>
</dbReference>
<gene>
    <name evidence="9" type="ORF">METZ01_LOCUS181371</name>
</gene>
<evidence type="ECO:0000313" key="9">
    <source>
        <dbReference type="EMBL" id="SVB28517.1"/>
    </source>
</evidence>
<evidence type="ECO:0000256" key="6">
    <source>
        <dbReference type="ARBA" id="ARBA00023136"/>
    </source>
</evidence>
<organism evidence="9">
    <name type="scientific">marine metagenome</name>
    <dbReference type="NCBI Taxonomy" id="408172"/>
    <lineage>
        <taxon>unclassified sequences</taxon>
        <taxon>metagenomes</taxon>
        <taxon>ecological metagenomes</taxon>
    </lineage>
</organism>
<dbReference type="SUPFAM" id="SSF103473">
    <property type="entry name" value="MFS general substrate transporter"/>
    <property type="match status" value="1"/>
</dbReference>
<keyword evidence="2" id="KW-0813">Transport</keyword>
<keyword evidence="5 7" id="KW-1133">Transmembrane helix</keyword>
<keyword evidence="6 7" id="KW-0472">Membrane</keyword>
<keyword evidence="4 7" id="KW-0812">Transmembrane</keyword>
<protein>
    <recommendedName>
        <fullName evidence="8">Major facilitator superfamily (MFS) profile domain-containing protein</fullName>
    </recommendedName>
</protein>
<evidence type="ECO:0000256" key="1">
    <source>
        <dbReference type="ARBA" id="ARBA00004651"/>
    </source>
</evidence>
<dbReference type="Pfam" id="PF05977">
    <property type="entry name" value="MFS_3"/>
    <property type="match status" value="1"/>
</dbReference>
<feature type="transmembrane region" description="Helical" evidence="7">
    <location>
        <begin position="117"/>
        <end position="139"/>
    </location>
</feature>
<dbReference type="Gene3D" id="1.20.1250.20">
    <property type="entry name" value="MFS general substrate transporter like domains"/>
    <property type="match status" value="1"/>
</dbReference>
<name>A0A382CTB5_9ZZZZ</name>
<accession>A0A382CTB5</accession>
<keyword evidence="3" id="KW-1003">Cell membrane</keyword>
<evidence type="ECO:0000256" key="5">
    <source>
        <dbReference type="ARBA" id="ARBA00022989"/>
    </source>
</evidence>
<dbReference type="GO" id="GO:0005886">
    <property type="term" value="C:plasma membrane"/>
    <property type="evidence" value="ECO:0007669"/>
    <property type="project" value="UniProtKB-SubCell"/>
</dbReference>
<comment type="subcellular location">
    <subcellularLocation>
        <location evidence="1">Cell membrane</location>
        <topology evidence="1">Multi-pass membrane protein</topology>
    </subcellularLocation>
</comment>
<feature type="transmembrane region" description="Helical" evidence="7">
    <location>
        <begin position="53"/>
        <end position="73"/>
    </location>
</feature>
<dbReference type="InterPro" id="IPR036259">
    <property type="entry name" value="MFS_trans_sf"/>
</dbReference>
<feature type="non-terminal residue" evidence="9">
    <location>
        <position position="146"/>
    </location>
</feature>
<feature type="transmembrane region" description="Helical" evidence="7">
    <location>
        <begin position="79"/>
        <end position="96"/>
    </location>
</feature>
<dbReference type="InterPro" id="IPR020846">
    <property type="entry name" value="MFS_dom"/>
</dbReference>
<evidence type="ECO:0000256" key="7">
    <source>
        <dbReference type="SAM" id="Phobius"/>
    </source>
</evidence>
<dbReference type="InterPro" id="IPR010290">
    <property type="entry name" value="TM_effector"/>
</dbReference>
<feature type="transmembrane region" description="Helical" evidence="7">
    <location>
        <begin position="20"/>
        <end position="41"/>
    </location>
</feature>